<sequence>MSGTGVALLGLLLLLSLVTNLQGGGGQTMHQDKHRLTVRTLFTLGRAQKRQDPCYVARTTDDCTGTQVCCTPPGENTGNCQEKC</sequence>
<proteinExistence type="predicted"/>
<organism evidence="2">
    <name type="scientific">Conus tribblei</name>
    <name type="common">Tribble's cone</name>
    <name type="synonym">Splinoconus tribblei</name>
    <dbReference type="NCBI Taxonomy" id="101761"/>
    <lineage>
        <taxon>Eukaryota</taxon>
        <taxon>Metazoa</taxon>
        <taxon>Spiralia</taxon>
        <taxon>Lophotrochozoa</taxon>
        <taxon>Mollusca</taxon>
        <taxon>Gastropoda</taxon>
        <taxon>Caenogastropoda</taxon>
        <taxon>Neogastropoda</taxon>
        <taxon>Conoidea</taxon>
        <taxon>Conidae</taxon>
        <taxon>Conus</taxon>
        <taxon>Splinoconus</taxon>
    </lineage>
</organism>
<accession>A0A0K8TUH9</accession>
<feature type="signal peptide" evidence="1">
    <location>
        <begin position="1"/>
        <end position="23"/>
    </location>
</feature>
<evidence type="ECO:0000313" key="2">
    <source>
        <dbReference type="EMBL" id="JAI17916.1"/>
    </source>
</evidence>
<dbReference type="AlphaFoldDB" id="A0A0K8TUH9"/>
<protein>
    <submittedName>
        <fullName evidence="2">Ctr_O3_2 conopeptide</fullName>
    </submittedName>
</protein>
<evidence type="ECO:0000256" key="1">
    <source>
        <dbReference type="SAM" id="SignalP"/>
    </source>
</evidence>
<dbReference type="EMBL" id="GCVM01000073">
    <property type="protein sequence ID" value="JAI17916.1"/>
    <property type="molecule type" value="Transcribed_RNA"/>
</dbReference>
<name>A0A0K8TUH9_CONTD</name>
<keyword evidence="1" id="KW-0732">Signal</keyword>
<feature type="chain" id="PRO_5005520277" evidence="1">
    <location>
        <begin position="24"/>
        <end position="84"/>
    </location>
</feature>
<reference evidence="2" key="1">
    <citation type="submission" date="2015-04" db="EMBL/GenBank/DDBJ databases">
        <authorList>
            <person name="Syromyatnikov M.Y."/>
            <person name="Popov V.N."/>
        </authorList>
    </citation>
    <scope>NUCLEOTIDE SEQUENCE</scope>
    <source>
        <tissue evidence="2">Venom duct</tissue>
    </source>
</reference>